<dbReference type="Pfam" id="PF03847">
    <property type="entry name" value="TFIID_20kDa"/>
    <property type="match status" value="1"/>
</dbReference>
<feature type="region of interest" description="Disordered" evidence="6">
    <location>
        <begin position="106"/>
        <end position="135"/>
    </location>
</feature>
<name>A0AAD5TB49_9FUNG</name>
<evidence type="ECO:0000313" key="8">
    <source>
        <dbReference type="EMBL" id="KAJ3143220.1"/>
    </source>
</evidence>
<keyword evidence="3" id="KW-0805">Transcription regulation</keyword>
<dbReference type="GO" id="GO:0051123">
    <property type="term" value="P:RNA polymerase II preinitiation complex assembly"/>
    <property type="evidence" value="ECO:0007669"/>
    <property type="project" value="TreeGrafter"/>
</dbReference>
<feature type="domain" description="Transcription initiation factor TFIID subunit 12" evidence="7">
    <location>
        <begin position="11"/>
        <end position="74"/>
    </location>
</feature>
<comment type="caution">
    <text evidence="8">The sequence shown here is derived from an EMBL/GenBank/DDBJ whole genome shotgun (WGS) entry which is preliminary data.</text>
</comment>
<evidence type="ECO:0000256" key="5">
    <source>
        <dbReference type="ARBA" id="ARBA00023242"/>
    </source>
</evidence>
<protein>
    <submittedName>
        <fullName evidence="8">Transcription initiation factor TFIID subunit 12</fullName>
    </submittedName>
</protein>
<keyword evidence="4" id="KW-0804">Transcription</keyword>
<evidence type="ECO:0000256" key="4">
    <source>
        <dbReference type="ARBA" id="ARBA00023163"/>
    </source>
</evidence>
<evidence type="ECO:0000256" key="3">
    <source>
        <dbReference type="ARBA" id="ARBA00023015"/>
    </source>
</evidence>
<comment type="similarity">
    <text evidence="2">Belongs to the TAF12 family.</text>
</comment>
<dbReference type="InterPro" id="IPR009072">
    <property type="entry name" value="Histone-fold"/>
</dbReference>
<dbReference type="PANTHER" id="PTHR12264">
    <property type="entry name" value="TRANSCRIPTION INITIATION FACTOR TFIID SUBUNIT 12"/>
    <property type="match status" value="1"/>
</dbReference>
<organism evidence="8 9">
    <name type="scientific">Physocladia obscura</name>
    <dbReference type="NCBI Taxonomy" id="109957"/>
    <lineage>
        <taxon>Eukaryota</taxon>
        <taxon>Fungi</taxon>
        <taxon>Fungi incertae sedis</taxon>
        <taxon>Chytridiomycota</taxon>
        <taxon>Chytridiomycota incertae sedis</taxon>
        <taxon>Chytridiomycetes</taxon>
        <taxon>Chytridiales</taxon>
        <taxon>Chytriomycetaceae</taxon>
        <taxon>Physocladia</taxon>
    </lineage>
</organism>
<gene>
    <name evidence="8" type="primary">TAF12_1</name>
    <name evidence="8" type="ORF">HK100_000019</name>
</gene>
<keyword evidence="9" id="KW-1185">Reference proteome</keyword>
<dbReference type="InterPro" id="IPR037794">
    <property type="entry name" value="TAF12"/>
</dbReference>
<dbReference type="GO" id="GO:0017025">
    <property type="term" value="F:TBP-class protein binding"/>
    <property type="evidence" value="ECO:0007669"/>
    <property type="project" value="TreeGrafter"/>
</dbReference>
<dbReference type="GO" id="GO:0003677">
    <property type="term" value="F:DNA binding"/>
    <property type="evidence" value="ECO:0007669"/>
    <property type="project" value="TreeGrafter"/>
</dbReference>
<evidence type="ECO:0000256" key="1">
    <source>
        <dbReference type="ARBA" id="ARBA00004123"/>
    </source>
</evidence>
<dbReference type="SUPFAM" id="SSF47113">
    <property type="entry name" value="Histone-fold"/>
    <property type="match status" value="1"/>
</dbReference>
<dbReference type="AlphaFoldDB" id="A0AAD5TB49"/>
<dbReference type="GO" id="GO:0005669">
    <property type="term" value="C:transcription factor TFIID complex"/>
    <property type="evidence" value="ECO:0007669"/>
    <property type="project" value="InterPro"/>
</dbReference>
<sequence>MESSALVSLEQLRKMAALVDPREKLDADVELMLADVAADFLHEAAEKAVKAARHRGSDTVQPEDVMLPIDIKWKLRVAGFNQDIQPIATKGSNLQNVLNTVKAAVTAETRKSQQKGKKGDGTTTPGVRGRKPKNP</sequence>
<evidence type="ECO:0000256" key="2">
    <source>
        <dbReference type="ARBA" id="ARBA00007530"/>
    </source>
</evidence>
<dbReference type="EMBL" id="JADGJH010000001">
    <property type="protein sequence ID" value="KAJ3143220.1"/>
    <property type="molecule type" value="Genomic_DNA"/>
</dbReference>
<accession>A0AAD5TB49</accession>
<dbReference type="GO" id="GO:0000124">
    <property type="term" value="C:SAGA complex"/>
    <property type="evidence" value="ECO:0007669"/>
    <property type="project" value="InterPro"/>
</dbReference>
<evidence type="ECO:0000256" key="6">
    <source>
        <dbReference type="SAM" id="MobiDB-lite"/>
    </source>
</evidence>
<evidence type="ECO:0000259" key="7">
    <source>
        <dbReference type="Pfam" id="PF03847"/>
    </source>
</evidence>
<dbReference type="Proteomes" id="UP001211907">
    <property type="component" value="Unassembled WGS sequence"/>
</dbReference>
<reference evidence="8" key="1">
    <citation type="submission" date="2020-05" db="EMBL/GenBank/DDBJ databases">
        <title>Phylogenomic resolution of chytrid fungi.</title>
        <authorList>
            <person name="Stajich J.E."/>
            <person name="Amses K."/>
            <person name="Simmons R."/>
            <person name="Seto K."/>
            <person name="Myers J."/>
            <person name="Bonds A."/>
            <person name="Quandt C.A."/>
            <person name="Barry K."/>
            <person name="Liu P."/>
            <person name="Grigoriev I."/>
            <person name="Longcore J.E."/>
            <person name="James T.Y."/>
        </authorList>
    </citation>
    <scope>NUCLEOTIDE SEQUENCE</scope>
    <source>
        <strain evidence="8">JEL0513</strain>
    </source>
</reference>
<proteinExistence type="inferred from homology"/>
<comment type="subcellular location">
    <subcellularLocation>
        <location evidence="1">Nucleus</location>
    </subcellularLocation>
</comment>
<evidence type="ECO:0000313" key="9">
    <source>
        <dbReference type="Proteomes" id="UP001211907"/>
    </source>
</evidence>
<dbReference type="Gene3D" id="1.10.20.10">
    <property type="entry name" value="Histone, subunit A"/>
    <property type="match status" value="1"/>
</dbReference>
<dbReference type="PANTHER" id="PTHR12264:SF21">
    <property type="entry name" value="TRANSCRIPTION INITIATION FACTOR TFIID SUBUNIT 12"/>
    <property type="match status" value="1"/>
</dbReference>
<dbReference type="GO" id="GO:0046982">
    <property type="term" value="F:protein heterodimerization activity"/>
    <property type="evidence" value="ECO:0007669"/>
    <property type="project" value="InterPro"/>
</dbReference>
<keyword evidence="5" id="KW-0539">Nucleus</keyword>
<dbReference type="InterPro" id="IPR003228">
    <property type="entry name" value="TFIID_TAF12_dom"/>
</dbReference>